<dbReference type="Pfam" id="PF05656">
    <property type="entry name" value="DUF805"/>
    <property type="match status" value="1"/>
</dbReference>
<protein>
    <submittedName>
        <fullName evidence="2">DUF805 domain-containing protein</fullName>
    </submittedName>
</protein>
<dbReference type="PANTHER" id="PTHR34980:SF3">
    <property type="entry name" value="BLR8105 PROTEIN"/>
    <property type="match status" value="1"/>
</dbReference>
<sequence>MTTEVSQNPSSTNDEKVPKIFSRKGRLGRLSFAAWYGLVGSIFALLIFPILFRCLSSNSFHNHHPDFTYNLIFPIIIFFIFGIILFYLYTVLSIKRVHDCNQSGWMVLLSFIPIVNILFSIYLYCAAGTSEANQYGNVRETKAWEKYLGWFYIVVLPLFSLVFTGVIFFLSDDQRYILLTHVITFYFHYLEIFYF</sequence>
<organism evidence="2 3">
    <name type="scientific">Acinetobacter pollinis</name>
    <dbReference type="NCBI Taxonomy" id="2605270"/>
    <lineage>
        <taxon>Bacteria</taxon>
        <taxon>Pseudomonadati</taxon>
        <taxon>Pseudomonadota</taxon>
        <taxon>Gammaproteobacteria</taxon>
        <taxon>Moraxellales</taxon>
        <taxon>Moraxellaceae</taxon>
        <taxon>Acinetobacter</taxon>
    </lineage>
</organism>
<feature type="transmembrane region" description="Helical" evidence="1">
    <location>
        <begin position="32"/>
        <end position="52"/>
    </location>
</feature>
<reference evidence="2 3" key="1">
    <citation type="submission" date="2019-08" db="EMBL/GenBank/DDBJ databases">
        <title>Five species of Acinetobacter isolated from floral nectar and animal pollinators.</title>
        <authorList>
            <person name="Hendry T.A."/>
        </authorList>
    </citation>
    <scope>NUCLEOTIDE SEQUENCE [LARGE SCALE GENOMIC DNA]</scope>
    <source>
        <strain evidence="2 3">MD18.27</strain>
    </source>
</reference>
<feature type="transmembrane region" description="Helical" evidence="1">
    <location>
        <begin position="176"/>
        <end position="194"/>
    </location>
</feature>
<feature type="transmembrane region" description="Helical" evidence="1">
    <location>
        <begin position="72"/>
        <end position="92"/>
    </location>
</feature>
<dbReference type="InterPro" id="IPR008523">
    <property type="entry name" value="DUF805"/>
</dbReference>
<evidence type="ECO:0000313" key="3">
    <source>
        <dbReference type="Proteomes" id="UP001339883"/>
    </source>
</evidence>
<keyword evidence="1" id="KW-0472">Membrane</keyword>
<gene>
    <name evidence="2" type="ORF">I2F25_07485</name>
</gene>
<comment type="caution">
    <text evidence="2">The sequence shown here is derived from an EMBL/GenBank/DDBJ whole genome shotgun (WGS) entry which is preliminary data.</text>
</comment>
<dbReference type="RefSeq" id="WP_325775329.1">
    <property type="nucleotide sequence ID" value="NZ_VTDN01000005.1"/>
</dbReference>
<proteinExistence type="predicted"/>
<dbReference type="EMBL" id="VTDN01000005">
    <property type="protein sequence ID" value="MEB5476884.1"/>
    <property type="molecule type" value="Genomic_DNA"/>
</dbReference>
<keyword evidence="1" id="KW-1133">Transmembrane helix</keyword>
<evidence type="ECO:0000313" key="2">
    <source>
        <dbReference type="EMBL" id="MEB5476884.1"/>
    </source>
</evidence>
<dbReference type="Proteomes" id="UP001339883">
    <property type="component" value="Unassembled WGS sequence"/>
</dbReference>
<feature type="transmembrane region" description="Helical" evidence="1">
    <location>
        <begin position="104"/>
        <end position="127"/>
    </location>
</feature>
<accession>A0ABU6DUU2</accession>
<keyword evidence="3" id="KW-1185">Reference proteome</keyword>
<evidence type="ECO:0000256" key="1">
    <source>
        <dbReference type="SAM" id="Phobius"/>
    </source>
</evidence>
<feature type="transmembrane region" description="Helical" evidence="1">
    <location>
        <begin position="147"/>
        <end position="169"/>
    </location>
</feature>
<keyword evidence="1" id="KW-0812">Transmembrane</keyword>
<name>A0ABU6DUU2_9GAMM</name>
<dbReference type="PANTHER" id="PTHR34980">
    <property type="entry name" value="INNER MEMBRANE PROTEIN-RELATED-RELATED"/>
    <property type="match status" value="1"/>
</dbReference>